<feature type="domain" description="DUF5648" evidence="2">
    <location>
        <begin position="99"/>
        <end position="198"/>
    </location>
</feature>
<sequence>MIASSNFLMILVLPALLAITSLATPVLERDILPAVHSIPDTSTRSASTCADPSLAKTFFQAYDGLDTAHVMNQRYFLVNTDSVQSSGPPLLTLQSAVFKGWPTQQPFTLPLFRLATANNNDIIFLLGADAQTPPIVSGFGPTGTTIIAWVYNTSVCDSVPLMSAVLAKQTDHYYTTDPDEHAGLLSLGWTDGGIVAFVLPPM</sequence>
<dbReference type="InterPro" id="IPR043708">
    <property type="entry name" value="DUF5648"/>
</dbReference>
<evidence type="ECO:0000256" key="1">
    <source>
        <dbReference type="SAM" id="SignalP"/>
    </source>
</evidence>
<feature type="signal peptide" evidence="1">
    <location>
        <begin position="1"/>
        <end position="23"/>
    </location>
</feature>
<dbReference type="AlphaFoldDB" id="A0A8H5B1Y1"/>
<dbReference type="OrthoDB" id="9971254at2759"/>
<keyword evidence="4" id="KW-1185">Reference proteome</keyword>
<gene>
    <name evidence="3" type="ORF">D9619_007536</name>
</gene>
<feature type="chain" id="PRO_5034361893" description="DUF5648 domain-containing protein" evidence="1">
    <location>
        <begin position="24"/>
        <end position="202"/>
    </location>
</feature>
<organism evidence="3 4">
    <name type="scientific">Psilocybe cf. subviscida</name>
    <dbReference type="NCBI Taxonomy" id="2480587"/>
    <lineage>
        <taxon>Eukaryota</taxon>
        <taxon>Fungi</taxon>
        <taxon>Dikarya</taxon>
        <taxon>Basidiomycota</taxon>
        <taxon>Agaricomycotina</taxon>
        <taxon>Agaricomycetes</taxon>
        <taxon>Agaricomycetidae</taxon>
        <taxon>Agaricales</taxon>
        <taxon>Agaricineae</taxon>
        <taxon>Strophariaceae</taxon>
        <taxon>Psilocybe</taxon>
    </lineage>
</organism>
<evidence type="ECO:0000259" key="2">
    <source>
        <dbReference type="Pfam" id="PF18885"/>
    </source>
</evidence>
<proteinExistence type="predicted"/>
<reference evidence="3 4" key="1">
    <citation type="journal article" date="2020" name="ISME J.">
        <title>Uncovering the hidden diversity of litter-decomposition mechanisms in mushroom-forming fungi.</title>
        <authorList>
            <person name="Floudas D."/>
            <person name="Bentzer J."/>
            <person name="Ahren D."/>
            <person name="Johansson T."/>
            <person name="Persson P."/>
            <person name="Tunlid A."/>
        </authorList>
    </citation>
    <scope>NUCLEOTIDE SEQUENCE [LARGE SCALE GENOMIC DNA]</scope>
    <source>
        <strain evidence="3 4">CBS 101986</strain>
    </source>
</reference>
<dbReference type="Pfam" id="PF18885">
    <property type="entry name" value="DUF5648"/>
    <property type="match status" value="1"/>
</dbReference>
<keyword evidence="1" id="KW-0732">Signal</keyword>
<evidence type="ECO:0000313" key="3">
    <source>
        <dbReference type="EMBL" id="KAF5315214.1"/>
    </source>
</evidence>
<comment type="caution">
    <text evidence="3">The sequence shown here is derived from an EMBL/GenBank/DDBJ whole genome shotgun (WGS) entry which is preliminary data.</text>
</comment>
<dbReference type="EMBL" id="JAACJJ010000043">
    <property type="protein sequence ID" value="KAF5315214.1"/>
    <property type="molecule type" value="Genomic_DNA"/>
</dbReference>
<dbReference type="Proteomes" id="UP000567179">
    <property type="component" value="Unassembled WGS sequence"/>
</dbReference>
<name>A0A8H5B1Y1_9AGAR</name>
<accession>A0A8H5B1Y1</accession>
<protein>
    <recommendedName>
        <fullName evidence="2">DUF5648 domain-containing protein</fullName>
    </recommendedName>
</protein>
<evidence type="ECO:0000313" key="4">
    <source>
        <dbReference type="Proteomes" id="UP000567179"/>
    </source>
</evidence>